<evidence type="ECO:0000313" key="2">
    <source>
        <dbReference type="EMBL" id="GAA1152018.1"/>
    </source>
</evidence>
<feature type="domain" description="NodB homology" evidence="1">
    <location>
        <begin position="35"/>
        <end position="218"/>
    </location>
</feature>
<dbReference type="InterPro" id="IPR050248">
    <property type="entry name" value="Polysacc_deacetylase_ArnD"/>
</dbReference>
<reference evidence="3" key="1">
    <citation type="journal article" date="2019" name="Int. J. Syst. Evol. Microbiol.">
        <title>The Global Catalogue of Microorganisms (GCM) 10K type strain sequencing project: providing services to taxonomists for standard genome sequencing and annotation.</title>
        <authorList>
            <consortium name="The Broad Institute Genomics Platform"/>
            <consortium name="The Broad Institute Genome Sequencing Center for Infectious Disease"/>
            <person name="Wu L."/>
            <person name="Ma J."/>
        </authorList>
    </citation>
    <scope>NUCLEOTIDE SEQUENCE [LARGE SCALE GENOMIC DNA]</scope>
    <source>
        <strain evidence="3">JCM 11813</strain>
    </source>
</reference>
<accession>A0ABP4F4N6</accession>
<sequence length="225" mass="25201">MTGAALSVASSIHPLRRRLTPARVPDRLSGNSNRRHIALTFDDGPDPASTPHFLALLERHGVRATFFLLGRHAAAEPDLLRRMVGEGHELAVHGWTHRCTALLPPQALREQLRAARDVVEEAARAPVRWYRPPYGVLAPWTVRVAADLRLETVLWSAWGRDWERRATPSRIVSTVRRELRPGGTVLLHDTDRSSAKDSWRATLAATELLLRDRATPFGPLAEHWG</sequence>
<proteinExistence type="predicted"/>
<dbReference type="Proteomes" id="UP001499979">
    <property type="component" value="Unassembled WGS sequence"/>
</dbReference>
<dbReference type="PANTHER" id="PTHR10587">
    <property type="entry name" value="GLYCOSYL TRANSFERASE-RELATED"/>
    <property type="match status" value="1"/>
</dbReference>
<dbReference type="PROSITE" id="PS51677">
    <property type="entry name" value="NODB"/>
    <property type="match status" value="1"/>
</dbReference>
<dbReference type="Pfam" id="PF01522">
    <property type="entry name" value="Polysacc_deac_1"/>
    <property type="match status" value="1"/>
</dbReference>
<dbReference type="InterPro" id="IPR002509">
    <property type="entry name" value="NODB_dom"/>
</dbReference>
<keyword evidence="3" id="KW-1185">Reference proteome</keyword>
<evidence type="ECO:0000259" key="1">
    <source>
        <dbReference type="PROSITE" id="PS51677"/>
    </source>
</evidence>
<gene>
    <name evidence="2" type="ORF">GCM10009606_33240</name>
</gene>
<dbReference type="SUPFAM" id="SSF88713">
    <property type="entry name" value="Glycoside hydrolase/deacetylase"/>
    <property type="match status" value="1"/>
</dbReference>
<comment type="caution">
    <text evidence="2">The sequence shown here is derived from an EMBL/GenBank/DDBJ whole genome shotgun (WGS) entry which is preliminary data.</text>
</comment>
<dbReference type="InterPro" id="IPR011330">
    <property type="entry name" value="Glyco_hydro/deAcase_b/a-brl"/>
</dbReference>
<dbReference type="CDD" id="cd10959">
    <property type="entry name" value="CE4_NodB_like_3"/>
    <property type="match status" value="1"/>
</dbReference>
<dbReference type="RefSeq" id="WP_343908718.1">
    <property type="nucleotide sequence ID" value="NZ_BAAAJE010000017.1"/>
</dbReference>
<protein>
    <submittedName>
        <fullName evidence="2">Polysaccharide deacetylase family protein</fullName>
    </submittedName>
</protein>
<evidence type="ECO:0000313" key="3">
    <source>
        <dbReference type="Proteomes" id="UP001499979"/>
    </source>
</evidence>
<organism evidence="2 3">
    <name type="scientific">Nocardioides aquiterrae</name>
    <dbReference type="NCBI Taxonomy" id="203799"/>
    <lineage>
        <taxon>Bacteria</taxon>
        <taxon>Bacillati</taxon>
        <taxon>Actinomycetota</taxon>
        <taxon>Actinomycetes</taxon>
        <taxon>Propionibacteriales</taxon>
        <taxon>Nocardioidaceae</taxon>
        <taxon>Nocardioides</taxon>
    </lineage>
</organism>
<dbReference type="EMBL" id="BAAAJE010000017">
    <property type="protein sequence ID" value="GAA1152018.1"/>
    <property type="molecule type" value="Genomic_DNA"/>
</dbReference>
<dbReference type="Gene3D" id="3.20.20.370">
    <property type="entry name" value="Glycoside hydrolase/deacetylase"/>
    <property type="match status" value="1"/>
</dbReference>
<name>A0ABP4F4N6_9ACTN</name>
<dbReference type="PANTHER" id="PTHR10587:SF137">
    <property type="entry name" value="4-DEOXY-4-FORMAMIDO-L-ARABINOSE-PHOSPHOUNDECAPRENOL DEFORMYLASE ARND-RELATED"/>
    <property type="match status" value="1"/>
</dbReference>